<dbReference type="PANTHER" id="PTHR30543">
    <property type="entry name" value="CHROMATE REDUCTASE"/>
    <property type="match status" value="1"/>
</dbReference>
<organism evidence="2 3">
    <name type="scientific">Arachnia propionica</name>
    <dbReference type="NCBI Taxonomy" id="1750"/>
    <lineage>
        <taxon>Bacteria</taxon>
        <taxon>Bacillati</taxon>
        <taxon>Actinomycetota</taxon>
        <taxon>Actinomycetes</taxon>
        <taxon>Propionibacteriales</taxon>
        <taxon>Propionibacteriaceae</taxon>
        <taxon>Arachnia</taxon>
    </lineage>
</organism>
<dbReference type="GO" id="GO:0016491">
    <property type="term" value="F:oxidoreductase activity"/>
    <property type="evidence" value="ECO:0007669"/>
    <property type="project" value="InterPro"/>
</dbReference>
<dbReference type="Gene3D" id="3.40.50.360">
    <property type="match status" value="1"/>
</dbReference>
<proteinExistence type="predicted"/>
<dbReference type="GO" id="GO:0005829">
    <property type="term" value="C:cytosol"/>
    <property type="evidence" value="ECO:0007669"/>
    <property type="project" value="TreeGrafter"/>
</dbReference>
<dbReference type="InterPro" id="IPR005025">
    <property type="entry name" value="FMN_Rdtase-like_dom"/>
</dbReference>
<reference evidence="2 3" key="1">
    <citation type="submission" date="2018-11" db="EMBL/GenBank/DDBJ databases">
        <title>Genomes From Bacteria Associated with the Canine Oral Cavity: a Test Case for Automated Genome-Based Taxonomic Assignment.</title>
        <authorList>
            <person name="Coil D.A."/>
            <person name="Jospin G."/>
            <person name="Darling A.E."/>
            <person name="Wallis C."/>
            <person name="Davis I.J."/>
            <person name="Harris S."/>
            <person name="Eisen J.A."/>
            <person name="Holcombe L.J."/>
            <person name="O'Flynn C."/>
        </authorList>
    </citation>
    <scope>NUCLEOTIDE SEQUENCE [LARGE SCALE GENOMIC DNA]</scope>
    <source>
        <strain evidence="2 3">OH2822_COT-296</strain>
    </source>
</reference>
<dbReference type="PANTHER" id="PTHR30543:SF21">
    <property type="entry name" value="NAD(P)H-DEPENDENT FMN REDUCTASE LOT6"/>
    <property type="match status" value="1"/>
</dbReference>
<feature type="domain" description="NADPH-dependent FMN reductase-like" evidence="1">
    <location>
        <begin position="50"/>
        <end position="195"/>
    </location>
</feature>
<dbReference type="InterPro" id="IPR050712">
    <property type="entry name" value="NAD(P)H-dep_reductase"/>
</dbReference>
<evidence type="ECO:0000313" key="2">
    <source>
        <dbReference type="EMBL" id="RRD50448.1"/>
    </source>
</evidence>
<gene>
    <name evidence="2" type="ORF">EII35_04670</name>
</gene>
<sequence>MWADRKAGVARRSRERTRFGSCRSRRPLGLSAILVVISIKGVDMSDNRVRVLALVGSLRQDSVNRKLALLAQQGAADLAEIEIFEDLKGIPPFDEDDEAQVPEAVKALWARIEAADAVLVVTPEYNSSVPGQLKNVIDWASRPFATNPLRGKNVAVVGASPGGGGARSSIADAQRILTRAGATVIEETFSVARAYQQLDDSGALSNPEIKDGVVAVVAALASRSRTR</sequence>
<dbReference type="SUPFAM" id="SSF52218">
    <property type="entry name" value="Flavoproteins"/>
    <property type="match status" value="1"/>
</dbReference>
<evidence type="ECO:0000259" key="1">
    <source>
        <dbReference type="Pfam" id="PF03358"/>
    </source>
</evidence>
<dbReference type="Pfam" id="PF03358">
    <property type="entry name" value="FMN_red"/>
    <property type="match status" value="1"/>
</dbReference>
<evidence type="ECO:0000313" key="3">
    <source>
        <dbReference type="Proteomes" id="UP000280935"/>
    </source>
</evidence>
<dbReference type="InterPro" id="IPR029039">
    <property type="entry name" value="Flavoprotein-like_sf"/>
</dbReference>
<dbReference type="OrthoDB" id="9812295at2"/>
<dbReference type="Proteomes" id="UP000280935">
    <property type="component" value="Unassembled WGS sequence"/>
</dbReference>
<name>A0A3P1WX05_9ACTN</name>
<protein>
    <submittedName>
        <fullName evidence="2">NAD(P)H-dependent oxidoreductase</fullName>
    </submittedName>
</protein>
<dbReference type="GO" id="GO:0010181">
    <property type="term" value="F:FMN binding"/>
    <property type="evidence" value="ECO:0007669"/>
    <property type="project" value="TreeGrafter"/>
</dbReference>
<accession>A0A3P1WX05</accession>
<dbReference type="AlphaFoldDB" id="A0A3P1WX05"/>
<dbReference type="EMBL" id="RQYT01000006">
    <property type="protein sequence ID" value="RRD50448.1"/>
    <property type="molecule type" value="Genomic_DNA"/>
</dbReference>
<comment type="caution">
    <text evidence="2">The sequence shown here is derived from an EMBL/GenBank/DDBJ whole genome shotgun (WGS) entry which is preliminary data.</text>
</comment>